<evidence type="ECO:0000313" key="1">
    <source>
        <dbReference type="EMBL" id="GAC93368.1"/>
    </source>
</evidence>
<dbReference type="RefSeq" id="XP_012186955.1">
    <property type="nucleotide sequence ID" value="XM_012331565.1"/>
</dbReference>
<keyword evidence="2" id="KW-1185">Reference proteome</keyword>
<sequence>MLAIRGKDLFVEMTVGQVAWHGSAVPLVAGRAAEIQRNEGHSVVTQQRTAKRNKKSFGISTELNFRAISSACQTFDVRRDASSAGPFLAPLLTKARHCVSNCGIKTTITRTNLELIIAAMRDEVLAVLDKDCCR</sequence>
<dbReference type="HOGENOM" id="CLU_1897131_0_0_1"/>
<organism evidence="1 2">
    <name type="scientific">Pseudozyma hubeiensis (strain SY62)</name>
    <name type="common">Yeast</name>
    <dbReference type="NCBI Taxonomy" id="1305764"/>
    <lineage>
        <taxon>Eukaryota</taxon>
        <taxon>Fungi</taxon>
        <taxon>Dikarya</taxon>
        <taxon>Basidiomycota</taxon>
        <taxon>Ustilaginomycotina</taxon>
        <taxon>Ustilaginomycetes</taxon>
        <taxon>Ustilaginales</taxon>
        <taxon>Ustilaginaceae</taxon>
        <taxon>Pseudozyma</taxon>
    </lineage>
</organism>
<reference evidence="2" key="1">
    <citation type="journal article" date="2013" name="Genome Announc.">
        <title>Draft genome sequence of the basidiomycetous yeast-like fungus Pseudozyma hubeiensis SY62, which produces an abundant amount of the biosurfactant mannosylerythritol lipids.</title>
        <authorList>
            <person name="Konishi M."/>
            <person name="Hatada Y."/>
            <person name="Horiuchi J."/>
        </authorList>
    </citation>
    <scope>NUCLEOTIDE SEQUENCE [LARGE SCALE GENOMIC DNA]</scope>
    <source>
        <strain evidence="2">SY62</strain>
    </source>
</reference>
<dbReference type="Proteomes" id="UP000014071">
    <property type="component" value="Unassembled WGS sequence"/>
</dbReference>
<gene>
    <name evidence="1" type="ORF">PHSY_000933</name>
</gene>
<dbReference type="GeneID" id="24106234"/>
<dbReference type="EMBL" id="DF238775">
    <property type="protein sequence ID" value="GAC93368.1"/>
    <property type="molecule type" value="Genomic_DNA"/>
</dbReference>
<name>R9NXG6_PSEHS</name>
<accession>R9NXG6</accession>
<evidence type="ECO:0000313" key="2">
    <source>
        <dbReference type="Proteomes" id="UP000014071"/>
    </source>
</evidence>
<dbReference type="AlphaFoldDB" id="R9NXG6"/>
<protein>
    <submittedName>
        <fullName evidence="1">Uncharacterized protein</fullName>
    </submittedName>
</protein>
<proteinExistence type="predicted"/>